<dbReference type="EMBL" id="BARV01039789">
    <property type="protein sequence ID" value="GAI48007.1"/>
    <property type="molecule type" value="Genomic_DNA"/>
</dbReference>
<sequence>RDCYKKLRAEFLEKINLKYDCYNILIPGFRIIRLTKLNMQSEHLMALIMAKMKLEKRRYVYVTLETRKDTSKVRFELHDFRVWHINETTIMYIGKKIFEFIPGCYLIIKDE</sequence>
<gene>
    <name evidence="1" type="ORF">S06H3_60864</name>
</gene>
<proteinExistence type="predicted"/>
<evidence type="ECO:0000313" key="1">
    <source>
        <dbReference type="EMBL" id="GAI48007.1"/>
    </source>
</evidence>
<feature type="non-terminal residue" evidence="1">
    <location>
        <position position="1"/>
    </location>
</feature>
<name>X1NVF8_9ZZZZ</name>
<organism evidence="1">
    <name type="scientific">marine sediment metagenome</name>
    <dbReference type="NCBI Taxonomy" id="412755"/>
    <lineage>
        <taxon>unclassified sequences</taxon>
        <taxon>metagenomes</taxon>
        <taxon>ecological metagenomes</taxon>
    </lineage>
</organism>
<dbReference type="AlphaFoldDB" id="X1NVF8"/>
<accession>X1NVF8</accession>
<protein>
    <submittedName>
        <fullName evidence="1">Uncharacterized protein</fullName>
    </submittedName>
</protein>
<reference evidence="1" key="1">
    <citation type="journal article" date="2014" name="Front. Microbiol.">
        <title>High frequency of phylogenetically diverse reductive dehalogenase-homologous genes in deep subseafloor sedimentary metagenomes.</title>
        <authorList>
            <person name="Kawai M."/>
            <person name="Futagami T."/>
            <person name="Toyoda A."/>
            <person name="Takaki Y."/>
            <person name="Nishi S."/>
            <person name="Hori S."/>
            <person name="Arai W."/>
            <person name="Tsubouchi T."/>
            <person name="Morono Y."/>
            <person name="Uchiyama I."/>
            <person name="Ito T."/>
            <person name="Fujiyama A."/>
            <person name="Inagaki F."/>
            <person name="Takami H."/>
        </authorList>
    </citation>
    <scope>NUCLEOTIDE SEQUENCE</scope>
    <source>
        <strain evidence="1">Expedition CK06-06</strain>
    </source>
</reference>
<comment type="caution">
    <text evidence="1">The sequence shown here is derived from an EMBL/GenBank/DDBJ whole genome shotgun (WGS) entry which is preliminary data.</text>
</comment>